<accession>A0A1I5GCB2</accession>
<dbReference type="Pfam" id="PF00174">
    <property type="entry name" value="Oxidored_molyb"/>
    <property type="match status" value="1"/>
</dbReference>
<evidence type="ECO:0000313" key="2">
    <source>
        <dbReference type="EMBL" id="SFO33705.1"/>
    </source>
</evidence>
<dbReference type="Gene3D" id="3.90.420.10">
    <property type="entry name" value="Oxidoreductase, molybdopterin-binding domain"/>
    <property type="match status" value="1"/>
</dbReference>
<sequence>MIRLAGLKTLALILGLVPGTVMASDILTISGNEASESYSFEDLAALPQEKVLTDNFYVDEVTEFSGPLLRDLLDPFGVTRDDTLKMTAVNDFSVEIPVDDILDYDVILALRRNGETMSIRGKGPIWVIYPMDDHPELVAPQYNDRLIWQLTGIKIE</sequence>
<dbReference type="STRING" id="1005928.SAMN04487859_12817"/>
<name>A0A1I5GCB2_9RHOB</name>
<gene>
    <name evidence="2" type="ORF">SAMN04487859_12817</name>
</gene>
<reference evidence="3" key="1">
    <citation type="submission" date="2016-10" db="EMBL/GenBank/DDBJ databases">
        <authorList>
            <person name="Varghese N."/>
            <person name="Submissions S."/>
        </authorList>
    </citation>
    <scope>NUCLEOTIDE SEQUENCE [LARGE SCALE GENOMIC DNA]</scope>
    <source>
        <strain evidence="3">DSM 28463</strain>
    </source>
</reference>
<protein>
    <recommendedName>
        <fullName evidence="1">Oxidoreductase molybdopterin-binding domain-containing protein</fullName>
    </recommendedName>
</protein>
<dbReference type="RefSeq" id="WP_177193913.1">
    <property type="nucleotide sequence ID" value="NZ_FOVP01000028.1"/>
</dbReference>
<keyword evidence="3" id="KW-1185">Reference proteome</keyword>
<dbReference type="AlphaFoldDB" id="A0A1I5GCB2"/>
<organism evidence="2 3">
    <name type="scientific">Roseovarius lutimaris</name>
    <dbReference type="NCBI Taxonomy" id="1005928"/>
    <lineage>
        <taxon>Bacteria</taxon>
        <taxon>Pseudomonadati</taxon>
        <taxon>Pseudomonadota</taxon>
        <taxon>Alphaproteobacteria</taxon>
        <taxon>Rhodobacterales</taxon>
        <taxon>Roseobacteraceae</taxon>
        <taxon>Roseovarius</taxon>
    </lineage>
</organism>
<dbReference type="InterPro" id="IPR000572">
    <property type="entry name" value="OxRdtase_Mopterin-bd_dom"/>
</dbReference>
<feature type="domain" description="Oxidoreductase molybdopterin-binding" evidence="1">
    <location>
        <begin position="61"/>
        <end position="130"/>
    </location>
</feature>
<evidence type="ECO:0000313" key="3">
    <source>
        <dbReference type="Proteomes" id="UP000198599"/>
    </source>
</evidence>
<proteinExistence type="predicted"/>
<dbReference type="EMBL" id="FOVP01000028">
    <property type="protein sequence ID" value="SFO33705.1"/>
    <property type="molecule type" value="Genomic_DNA"/>
</dbReference>
<dbReference type="Proteomes" id="UP000198599">
    <property type="component" value="Unassembled WGS sequence"/>
</dbReference>
<dbReference type="InterPro" id="IPR036374">
    <property type="entry name" value="OxRdtase_Mopterin-bd_sf"/>
</dbReference>
<dbReference type="SUPFAM" id="SSF56524">
    <property type="entry name" value="Oxidoreductase molybdopterin-binding domain"/>
    <property type="match status" value="1"/>
</dbReference>
<evidence type="ECO:0000259" key="1">
    <source>
        <dbReference type="Pfam" id="PF00174"/>
    </source>
</evidence>